<reference evidence="9" key="1">
    <citation type="journal article" date="2015" name="Nature">
        <title>Complex archaea that bridge the gap between prokaryotes and eukaryotes.</title>
        <authorList>
            <person name="Spang A."/>
            <person name="Saw J.H."/>
            <person name="Jorgensen S.L."/>
            <person name="Zaremba-Niedzwiedzka K."/>
            <person name="Martijn J."/>
            <person name="Lind A.E."/>
            <person name="van Eijk R."/>
            <person name="Schleper C."/>
            <person name="Guy L."/>
            <person name="Ettema T.J."/>
        </authorList>
    </citation>
    <scope>NUCLEOTIDE SEQUENCE</scope>
</reference>
<evidence type="ECO:0000256" key="1">
    <source>
        <dbReference type="ARBA" id="ARBA00011900"/>
    </source>
</evidence>
<dbReference type="SUPFAM" id="SSF53335">
    <property type="entry name" value="S-adenosyl-L-methionine-dependent methyltransferases"/>
    <property type="match status" value="1"/>
</dbReference>
<comment type="catalytic activity">
    <reaction evidence="6">
        <text>a 2'-deoxyadenosine in DNA + S-adenosyl-L-methionine = an N(6)-methyl-2'-deoxyadenosine in DNA + S-adenosyl-L-homocysteine + H(+)</text>
        <dbReference type="Rhea" id="RHEA:15197"/>
        <dbReference type="Rhea" id="RHEA-COMP:12418"/>
        <dbReference type="Rhea" id="RHEA-COMP:12419"/>
        <dbReference type="ChEBI" id="CHEBI:15378"/>
        <dbReference type="ChEBI" id="CHEBI:57856"/>
        <dbReference type="ChEBI" id="CHEBI:59789"/>
        <dbReference type="ChEBI" id="CHEBI:90615"/>
        <dbReference type="ChEBI" id="CHEBI:90616"/>
        <dbReference type="EC" id="2.1.1.72"/>
    </reaction>
</comment>
<dbReference type="GO" id="GO:0003677">
    <property type="term" value="F:DNA binding"/>
    <property type="evidence" value="ECO:0007669"/>
    <property type="project" value="InterPro"/>
</dbReference>
<sequence>MSANIKNLENRLWEAADHMRANSPLRLNEFAEPVLGLIFLKFAGVKHSKSEKELAEKRKNKAKKLGGASVSRERPVSSADYHARGTLFIPEKARFSYLIELPEGTDMGRAVNDAMKGIEAENKELAGILPKTFQKLDNRSIITLLKNFNQIPDDIEGDAFGKIYEYFLGKFALADGTRGGEFFTPTSIVK</sequence>
<dbReference type="AlphaFoldDB" id="A0A0F9JHG2"/>
<keyword evidence="2" id="KW-0489">Methyltransferase</keyword>
<evidence type="ECO:0000259" key="7">
    <source>
        <dbReference type="Pfam" id="PF02384"/>
    </source>
</evidence>
<keyword evidence="4" id="KW-0949">S-adenosyl-L-methionine</keyword>
<feature type="non-terminal residue" evidence="9">
    <location>
        <position position="190"/>
    </location>
</feature>
<dbReference type="GO" id="GO:0009007">
    <property type="term" value="F:site-specific DNA-methyltransferase (adenine-specific) activity"/>
    <property type="evidence" value="ECO:0007669"/>
    <property type="project" value="UniProtKB-EC"/>
</dbReference>
<dbReference type="Pfam" id="PF12161">
    <property type="entry name" value="HsdM_N"/>
    <property type="match status" value="1"/>
</dbReference>
<dbReference type="InterPro" id="IPR052916">
    <property type="entry name" value="Type-I_RE_MTase_Subunit"/>
</dbReference>
<accession>A0A0F9JHG2</accession>
<organism evidence="9">
    <name type="scientific">marine sediment metagenome</name>
    <dbReference type="NCBI Taxonomy" id="412755"/>
    <lineage>
        <taxon>unclassified sequences</taxon>
        <taxon>metagenomes</taxon>
        <taxon>ecological metagenomes</taxon>
    </lineage>
</organism>
<evidence type="ECO:0000256" key="4">
    <source>
        <dbReference type="ARBA" id="ARBA00022691"/>
    </source>
</evidence>
<dbReference type="InterPro" id="IPR038333">
    <property type="entry name" value="T1MK-like_N_sf"/>
</dbReference>
<proteinExistence type="predicted"/>
<dbReference type="GO" id="GO:0009307">
    <property type="term" value="P:DNA restriction-modification system"/>
    <property type="evidence" value="ECO:0007669"/>
    <property type="project" value="UniProtKB-KW"/>
</dbReference>
<dbReference type="InterPro" id="IPR022749">
    <property type="entry name" value="D12N6_MeTrfase_N"/>
</dbReference>
<dbReference type="EC" id="2.1.1.72" evidence="1"/>
<evidence type="ECO:0000313" key="9">
    <source>
        <dbReference type="EMBL" id="KKL98442.1"/>
    </source>
</evidence>
<evidence type="ECO:0000256" key="5">
    <source>
        <dbReference type="ARBA" id="ARBA00022747"/>
    </source>
</evidence>
<dbReference type="PANTHER" id="PTHR42998">
    <property type="entry name" value="TYPE I RESTRICTION ENZYME HINDVIIP M PROTEIN-RELATED"/>
    <property type="match status" value="1"/>
</dbReference>
<dbReference type="GO" id="GO:0008170">
    <property type="term" value="F:N-methyltransferase activity"/>
    <property type="evidence" value="ECO:0007669"/>
    <property type="project" value="InterPro"/>
</dbReference>
<evidence type="ECO:0000256" key="2">
    <source>
        <dbReference type="ARBA" id="ARBA00022603"/>
    </source>
</evidence>
<dbReference type="PANTHER" id="PTHR42998:SF1">
    <property type="entry name" value="TYPE I RESTRICTION ENZYME HINDI METHYLASE SUBUNIT"/>
    <property type="match status" value="1"/>
</dbReference>
<keyword evidence="3" id="KW-0808">Transferase</keyword>
<evidence type="ECO:0000259" key="8">
    <source>
        <dbReference type="Pfam" id="PF12161"/>
    </source>
</evidence>
<gene>
    <name evidence="9" type="ORF">LCGC14_1824360</name>
</gene>
<feature type="domain" description="N6 adenine-specific DNA methyltransferase N-terminal" evidence="8">
    <location>
        <begin position="8"/>
        <end position="138"/>
    </location>
</feature>
<evidence type="ECO:0000256" key="3">
    <source>
        <dbReference type="ARBA" id="ARBA00022679"/>
    </source>
</evidence>
<dbReference type="Gene3D" id="1.20.1260.30">
    <property type="match status" value="1"/>
</dbReference>
<comment type="caution">
    <text evidence="9">The sequence shown here is derived from an EMBL/GenBank/DDBJ whole genome shotgun (WGS) entry which is preliminary data.</text>
</comment>
<protein>
    <recommendedName>
        <fullName evidence="1">site-specific DNA-methyltransferase (adenine-specific)</fullName>
        <ecNumber evidence="1">2.1.1.72</ecNumber>
    </recommendedName>
</protein>
<dbReference type="Pfam" id="PF02384">
    <property type="entry name" value="N6_Mtase"/>
    <property type="match status" value="1"/>
</dbReference>
<dbReference type="InterPro" id="IPR003356">
    <property type="entry name" value="DNA_methylase_A-5"/>
</dbReference>
<dbReference type="Gene3D" id="3.40.50.150">
    <property type="entry name" value="Vaccinia Virus protein VP39"/>
    <property type="match status" value="1"/>
</dbReference>
<keyword evidence="5" id="KW-0680">Restriction system</keyword>
<dbReference type="EMBL" id="LAZR01017922">
    <property type="protein sequence ID" value="KKL98442.1"/>
    <property type="molecule type" value="Genomic_DNA"/>
</dbReference>
<dbReference type="InterPro" id="IPR029063">
    <property type="entry name" value="SAM-dependent_MTases_sf"/>
</dbReference>
<name>A0A0F9JHG2_9ZZZZ</name>
<feature type="domain" description="DNA methylase adenine-specific" evidence="7">
    <location>
        <begin position="157"/>
        <end position="190"/>
    </location>
</feature>
<dbReference type="GO" id="GO:0032259">
    <property type="term" value="P:methylation"/>
    <property type="evidence" value="ECO:0007669"/>
    <property type="project" value="UniProtKB-KW"/>
</dbReference>
<evidence type="ECO:0000256" key="6">
    <source>
        <dbReference type="ARBA" id="ARBA00047942"/>
    </source>
</evidence>